<dbReference type="GO" id="GO:0016491">
    <property type="term" value="F:oxidoreductase activity"/>
    <property type="evidence" value="ECO:0007669"/>
    <property type="project" value="TreeGrafter"/>
</dbReference>
<protein>
    <submittedName>
        <fullName evidence="8">OmcA/MtrC family decaheme c-type cytochrome</fullName>
    </submittedName>
</protein>
<dbReference type="SUPFAM" id="SSF48695">
    <property type="entry name" value="Multiheme cytochromes"/>
    <property type="match status" value="1"/>
</dbReference>
<dbReference type="KEGG" id="fes:HER31_10340"/>
<accession>A0A6H1UKM8</accession>
<dbReference type="Proteomes" id="UP000501602">
    <property type="component" value="Chromosome"/>
</dbReference>
<feature type="compositionally biased region" description="Low complexity" evidence="5">
    <location>
        <begin position="32"/>
        <end position="47"/>
    </location>
</feature>
<dbReference type="GO" id="GO:0020037">
    <property type="term" value="F:heme binding"/>
    <property type="evidence" value="ECO:0007669"/>
    <property type="project" value="InterPro"/>
</dbReference>
<evidence type="ECO:0000256" key="2">
    <source>
        <dbReference type="ARBA" id="ARBA00022729"/>
    </source>
</evidence>
<evidence type="ECO:0000313" key="9">
    <source>
        <dbReference type="Proteomes" id="UP000501602"/>
    </source>
</evidence>
<dbReference type="GO" id="GO:0046872">
    <property type="term" value="F:metal ion binding"/>
    <property type="evidence" value="ECO:0007669"/>
    <property type="project" value="UniProtKB-KW"/>
</dbReference>
<dbReference type="PANTHER" id="PTHR35038">
    <property type="entry name" value="DISSIMILATORY SULFITE REDUCTASE SIRA"/>
    <property type="match status" value="1"/>
</dbReference>
<keyword evidence="1 4" id="KW-0479">Metal-binding</keyword>
<dbReference type="AlphaFoldDB" id="A0A6H1UKM8"/>
<evidence type="ECO:0000256" key="1">
    <source>
        <dbReference type="ARBA" id="ARBA00022723"/>
    </source>
</evidence>
<dbReference type="InterPro" id="IPR020014">
    <property type="entry name" value="Decahaem_cyt-c_OmcA/MtrC"/>
</dbReference>
<dbReference type="InterPro" id="IPR009056">
    <property type="entry name" value="Cyt_c-like_dom"/>
</dbReference>
<reference evidence="8 9" key="1">
    <citation type="submission" date="2020-04" db="EMBL/GenBank/DDBJ databases">
        <title>Ferrimonas sp. S7 isolated from sea water.</title>
        <authorList>
            <person name="Bae S.S."/>
            <person name="Baek K."/>
        </authorList>
    </citation>
    <scope>NUCLEOTIDE SEQUENCE [LARGE SCALE GENOMIC DNA]</scope>
    <source>
        <strain evidence="8 9">S7</strain>
    </source>
</reference>
<evidence type="ECO:0000256" key="4">
    <source>
        <dbReference type="PROSITE-ProRule" id="PRU00433"/>
    </source>
</evidence>
<dbReference type="Pfam" id="PF22113">
    <property type="entry name" value="Mtrc-MtrF_II-IV_dom"/>
    <property type="match status" value="2"/>
</dbReference>
<feature type="signal peptide" evidence="6">
    <location>
        <begin position="1"/>
        <end position="20"/>
    </location>
</feature>
<dbReference type="InterPro" id="IPR054337">
    <property type="entry name" value="Mtrc-MtrF-like_dom_II/IV"/>
</dbReference>
<evidence type="ECO:0000256" key="5">
    <source>
        <dbReference type="SAM" id="MobiDB-lite"/>
    </source>
</evidence>
<evidence type="ECO:0000256" key="3">
    <source>
        <dbReference type="ARBA" id="ARBA00023004"/>
    </source>
</evidence>
<dbReference type="InterPro" id="IPR036280">
    <property type="entry name" value="Multihaem_cyt_sf"/>
</dbReference>
<sequence length="781" mass="82385">MKRFNKSILAVTLSSLLCIAGCSDGDDGSDGADGAPGAPGEPGSSIGNTTSSVASAADLMLTLAPSDIVVTGTDAFQIKFTAAGTNAQGQTVPFSGLDKIAIYVTNQAANDTEIGSPLLWTNHAMANDAGYSMYCTPEGTTTSWGAEVDACTLVEDADNPGTYTGTWEHEGAAPIILADGDVNNLHRVMIRTYDLVDANGDAVDNKALSAVLDFIPATGELAISEKDSVSNESCIKCHGEIDGYPEGEYRISNIEAHHNYQQVENCIACHNPAIAGGEDDPAIGFNADFGPMIHRLHAGHNIEEMLEGEAAEMFGHIGYPAELTECTVCHDGEPTWAFNITADACESCHIDVDFATGEGHSQYNLAQSDDGSCAECHGSGGLSPAEAHKIGRRDDMVAAKAFVVEVQKLEVIDNGINDDFSSTLRATSKVTMNGADPADDLDFTPYMTNSDRGLLIGNVDANGTVTRGMGMKVTTGGGNFVSLTDGILITEMLVDDARLTGTLYATAEVQVCGDGTQTVECGSDEALTNLDGSDFGFANDAPINYIDLDGGEAITARIDDPSRTTIDESTCNACHDNLTHVKSTHGASDFNQCMDCHNETWGGSFHSEKTALLVDDDGEFLLDNSGEQQIIETLDTYGTRDLVTVAHRYHSGAWDNGSAVGVYLVQYPDGTNETHGYSAPSTDCEACHIEDVQFFAADGGLFSGKRAMSIGDDEFISPVSEACRSCHQHSTESALAHFKSNGAYTLNDAADTENLPVESCAVCHAEGKTYGVDIMHAGGSH</sequence>
<keyword evidence="4" id="KW-0349">Heme</keyword>
<evidence type="ECO:0000313" key="8">
    <source>
        <dbReference type="EMBL" id="QIZ78873.1"/>
    </source>
</evidence>
<gene>
    <name evidence="8" type="ORF">HER31_10340</name>
</gene>
<organism evidence="8 9">
    <name type="scientific">Ferrimonas lipolytica</name>
    <dbReference type="NCBI Taxonomy" id="2724191"/>
    <lineage>
        <taxon>Bacteria</taxon>
        <taxon>Pseudomonadati</taxon>
        <taxon>Pseudomonadota</taxon>
        <taxon>Gammaproteobacteria</taxon>
        <taxon>Alteromonadales</taxon>
        <taxon>Ferrimonadaceae</taxon>
        <taxon>Ferrimonas</taxon>
    </lineage>
</organism>
<name>A0A6H1UKM8_9GAMM</name>
<keyword evidence="9" id="KW-1185">Reference proteome</keyword>
<feature type="domain" description="Cytochrome c" evidence="7">
    <location>
        <begin position="352"/>
        <end position="451"/>
    </location>
</feature>
<evidence type="ECO:0000256" key="6">
    <source>
        <dbReference type="SAM" id="SignalP"/>
    </source>
</evidence>
<keyword evidence="3 4" id="KW-0408">Iron</keyword>
<evidence type="ECO:0000259" key="7">
    <source>
        <dbReference type="PROSITE" id="PS51007"/>
    </source>
</evidence>
<proteinExistence type="predicted"/>
<feature type="chain" id="PRO_5026133525" evidence="6">
    <location>
        <begin position="21"/>
        <end position="781"/>
    </location>
</feature>
<feature type="region of interest" description="Disordered" evidence="5">
    <location>
        <begin position="28"/>
        <end position="49"/>
    </location>
</feature>
<dbReference type="Gene3D" id="1.10.720.180">
    <property type="match status" value="2"/>
</dbReference>
<dbReference type="InterPro" id="IPR051829">
    <property type="entry name" value="Multiheme_Cytochr_ET"/>
</dbReference>
<dbReference type="PANTHER" id="PTHR35038:SF6">
    <property type="entry name" value="SURFACE LOCALIZED DECAHEME CYTOCHROME C LIPOPROTEIN"/>
    <property type="match status" value="1"/>
</dbReference>
<dbReference type="GO" id="GO:0009055">
    <property type="term" value="F:electron transfer activity"/>
    <property type="evidence" value="ECO:0007669"/>
    <property type="project" value="InterPro"/>
</dbReference>
<keyword evidence="2 6" id="KW-0732">Signal</keyword>
<dbReference type="PROSITE" id="PS51007">
    <property type="entry name" value="CYTC"/>
    <property type="match status" value="1"/>
</dbReference>
<dbReference type="NCBIfam" id="TIGR03507">
    <property type="entry name" value="decahem_SO1788"/>
    <property type="match status" value="1"/>
</dbReference>
<dbReference type="EMBL" id="CP051180">
    <property type="protein sequence ID" value="QIZ78873.1"/>
    <property type="molecule type" value="Genomic_DNA"/>
</dbReference>